<organism evidence="1 2">
    <name type="scientific">Panagrolaimus sp. ES5</name>
    <dbReference type="NCBI Taxonomy" id="591445"/>
    <lineage>
        <taxon>Eukaryota</taxon>
        <taxon>Metazoa</taxon>
        <taxon>Ecdysozoa</taxon>
        <taxon>Nematoda</taxon>
        <taxon>Chromadorea</taxon>
        <taxon>Rhabditida</taxon>
        <taxon>Tylenchina</taxon>
        <taxon>Panagrolaimomorpha</taxon>
        <taxon>Panagrolaimoidea</taxon>
        <taxon>Panagrolaimidae</taxon>
        <taxon>Panagrolaimus</taxon>
    </lineage>
</organism>
<sequence length="438" mass="51274">MFNMTINHRKHYRDKYSITLKKLEESDSELKAAKKMNEVLKKQNAEDTKRTDKIFNEDKIKEAQLFEAEEALSKLKKQLKDVQEEFEGSKNAMISIFKNDMDELEEKREENERLRRENFNAVKEKNAQIEINQLLNDKLKELQNEMADAQKQIAENDKQKISLKKFIENIKAVNDETEAKAAAHNAKIRELEEEIQQLKNKHEADTAVIEEWTNKAMIHYASLREQEEFITKLKSEIIEAKTALQNQIEQTAAKQKEINLLKNEIEVQQEGKCDIQILPNRKRPNILTKNQKSPKSPKQPKKTVNQESHQPSRSSPPTIFQQQPLQQQNIQQQPLQALRQMLNQNNVLIQPQQNMPCQTNIQQFQNRQPFQQLQNIPSGYSGYPQQQQGQIPPQIPQQQNTYPNFQQSNAQNTIQFQNYLSNVYQNIATYPGFSNFNF</sequence>
<dbReference type="Proteomes" id="UP000887579">
    <property type="component" value="Unplaced"/>
</dbReference>
<dbReference type="WBParaSite" id="ES5_v2.g12414.t1">
    <property type="protein sequence ID" value="ES5_v2.g12414.t1"/>
    <property type="gene ID" value="ES5_v2.g12414"/>
</dbReference>
<accession>A0AC34F645</accession>
<evidence type="ECO:0000313" key="1">
    <source>
        <dbReference type="Proteomes" id="UP000887579"/>
    </source>
</evidence>
<protein>
    <submittedName>
        <fullName evidence="2">Uncharacterized protein</fullName>
    </submittedName>
</protein>
<proteinExistence type="predicted"/>
<name>A0AC34F645_9BILA</name>
<evidence type="ECO:0000313" key="2">
    <source>
        <dbReference type="WBParaSite" id="ES5_v2.g12414.t1"/>
    </source>
</evidence>
<reference evidence="2" key="1">
    <citation type="submission" date="2022-11" db="UniProtKB">
        <authorList>
            <consortium name="WormBaseParasite"/>
        </authorList>
    </citation>
    <scope>IDENTIFICATION</scope>
</reference>